<dbReference type="AlphaFoldDB" id="A0A6G8RU13"/>
<dbReference type="GO" id="GO:0015171">
    <property type="term" value="F:amino acid transmembrane transporter activity"/>
    <property type="evidence" value="ECO:0007669"/>
    <property type="project" value="TreeGrafter"/>
</dbReference>
<dbReference type="RefSeq" id="WP_166222457.1">
    <property type="nucleotide sequence ID" value="NZ_CP049801.1"/>
</dbReference>
<dbReference type="PANTHER" id="PTHR30086">
    <property type="entry name" value="ARGININE EXPORTER PROTEIN ARGO"/>
    <property type="match status" value="1"/>
</dbReference>
<gene>
    <name evidence="7" type="ORF">G8E00_05260</name>
</gene>
<dbReference type="Pfam" id="PF01810">
    <property type="entry name" value="LysE"/>
    <property type="match status" value="1"/>
</dbReference>
<feature type="transmembrane region" description="Helical" evidence="6">
    <location>
        <begin position="40"/>
        <end position="63"/>
    </location>
</feature>
<proteinExistence type="predicted"/>
<feature type="transmembrane region" description="Helical" evidence="6">
    <location>
        <begin position="108"/>
        <end position="133"/>
    </location>
</feature>
<accession>A0A6G8RU13</accession>
<evidence type="ECO:0000313" key="7">
    <source>
        <dbReference type="EMBL" id="QIO05404.1"/>
    </source>
</evidence>
<organism evidence="7 8">
    <name type="scientific">Acinetobacter shaoyimingii</name>
    <dbReference type="NCBI Taxonomy" id="2715164"/>
    <lineage>
        <taxon>Bacteria</taxon>
        <taxon>Pseudomonadati</taxon>
        <taxon>Pseudomonadota</taxon>
        <taxon>Gammaproteobacteria</taxon>
        <taxon>Moraxellales</taxon>
        <taxon>Moraxellaceae</taxon>
        <taxon>Acinetobacter</taxon>
    </lineage>
</organism>
<sequence length="210" mass="23126">MSFTVLISFIIYSFVTSITPGPNNIMLAASGVNFGFKRSIPHILGIGIGFGFMVSVVGFGFGALISSNIVLYESLKIIGITYLLYLAYKIYHSTSVDTTSGKTKPLTFLQAAMFQWVNPKAWIMAMGAVTTYLSSQSELYWYLIIGVIYGAIGIPSTGVWALVGEKLQKYIHDQKKLKMFNAVMALLLVLSVIQPLIDFLFFIVAFASEI</sequence>
<feature type="transmembrane region" description="Helical" evidence="6">
    <location>
        <begin position="69"/>
        <end position="88"/>
    </location>
</feature>
<evidence type="ECO:0000256" key="5">
    <source>
        <dbReference type="ARBA" id="ARBA00023136"/>
    </source>
</evidence>
<keyword evidence="4 6" id="KW-1133">Transmembrane helix</keyword>
<keyword evidence="3 6" id="KW-0812">Transmembrane</keyword>
<keyword evidence="5 6" id="KW-0472">Membrane</keyword>
<evidence type="ECO:0000313" key="8">
    <source>
        <dbReference type="Proteomes" id="UP000502297"/>
    </source>
</evidence>
<evidence type="ECO:0000256" key="3">
    <source>
        <dbReference type="ARBA" id="ARBA00022692"/>
    </source>
</evidence>
<evidence type="ECO:0000256" key="6">
    <source>
        <dbReference type="SAM" id="Phobius"/>
    </source>
</evidence>
<evidence type="ECO:0000256" key="4">
    <source>
        <dbReference type="ARBA" id="ARBA00022989"/>
    </source>
</evidence>
<dbReference type="GO" id="GO:0005886">
    <property type="term" value="C:plasma membrane"/>
    <property type="evidence" value="ECO:0007669"/>
    <property type="project" value="UniProtKB-SubCell"/>
</dbReference>
<feature type="transmembrane region" description="Helical" evidence="6">
    <location>
        <begin position="139"/>
        <end position="163"/>
    </location>
</feature>
<feature type="transmembrane region" description="Helical" evidence="6">
    <location>
        <begin position="6"/>
        <end position="28"/>
    </location>
</feature>
<name>A0A6G8RU13_9GAMM</name>
<comment type="subcellular location">
    <subcellularLocation>
        <location evidence="1">Cell membrane</location>
        <topology evidence="1">Multi-pass membrane protein</topology>
    </subcellularLocation>
</comment>
<reference evidence="7 8" key="1">
    <citation type="submission" date="2020-03" db="EMBL/GenBank/DDBJ databases">
        <authorList>
            <person name="Zhu W."/>
        </authorList>
    </citation>
    <scope>NUCLEOTIDE SEQUENCE [LARGE SCALE GENOMIC DNA]</scope>
    <source>
        <strain evidence="7 8">323-1</strain>
    </source>
</reference>
<keyword evidence="2" id="KW-1003">Cell membrane</keyword>
<protein>
    <submittedName>
        <fullName evidence="7">LysE family translocator</fullName>
    </submittedName>
</protein>
<dbReference type="Proteomes" id="UP000502297">
    <property type="component" value="Chromosome"/>
</dbReference>
<feature type="transmembrane region" description="Helical" evidence="6">
    <location>
        <begin position="183"/>
        <end position="207"/>
    </location>
</feature>
<dbReference type="PANTHER" id="PTHR30086:SF20">
    <property type="entry name" value="ARGININE EXPORTER PROTEIN ARGO-RELATED"/>
    <property type="match status" value="1"/>
</dbReference>
<dbReference type="EMBL" id="CP049801">
    <property type="protein sequence ID" value="QIO05404.1"/>
    <property type="molecule type" value="Genomic_DNA"/>
</dbReference>
<keyword evidence="8" id="KW-1185">Reference proteome</keyword>
<dbReference type="KEGG" id="asha:G8E00_05260"/>
<evidence type="ECO:0000256" key="2">
    <source>
        <dbReference type="ARBA" id="ARBA00022475"/>
    </source>
</evidence>
<dbReference type="InterPro" id="IPR001123">
    <property type="entry name" value="LeuE-type"/>
</dbReference>
<dbReference type="GO" id="GO:0033228">
    <property type="term" value="P:cysteine export across plasma membrane"/>
    <property type="evidence" value="ECO:0007669"/>
    <property type="project" value="TreeGrafter"/>
</dbReference>
<evidence type="ECO:0000256" key="1">
    <source>
        <dbReference type="ARBA" id="ARBA00004651"/>
    </source>
</evidence>